<dbReference type="AlphaFoldDB" id="A0AAW0RSR3"/>
<gene>
    <name evidence="1" type="ORF">G3M48_004703</name>
</gene>
<evidence type="ECO:0000313" key="2">
    <source>
        <dbReference type="Proteomes" id="UP001397290"/>
    </source>
</evidence>
<dbReference type="InterPro" id="IPR011009">
    <property type="entry name" value="Kinase-like_dom_sf"/>
</dbReference>
<dbReference type="Gene3D" id="1.10.510.10">
    <property type="entry name" value="Transferase(Phosphotransferase) domain 1"/>
    <property type="match status" value="1"/>
</dbReference>
<dbReference type="Proteomes" id="UP001397290">
    <property type="component" value="Unassembled WGS sequence"/>
</dbReference>
<protein>
    <recommendedName>
        <fullName evidence="3">Non-specific serine/threonine protein kinase</fullName>
    </recommendedName>
</protein>
<accession>A0AAW0RSR3</accession>
<evidence type="ECO:0000313" key="1">
    <source>
        <dbReference type="EMBL" id="KAK8145257.1"/>
    </source>
</evidence>
<proteinExistence type="predicted"/>
<dbReference type="PANTHER" id="PTHR11909">
    <property type="entry name" value="CASEIN KINASE-RELATED"/>
    <property type="match status" value="1"/>
</dbReference>
<keyword evidence="2" id="KW-1185">Reference proteome</keyword>
<reference evidence="1 2" key="1">
    <citation type="submission" date="2020-02" db="EMBL/GenBank/DDBJ databases">
        <title>Comparative genomics of the hypocrealean fungal genus Beauvera.</title>
        <authorList>
            <person name="Showalter D.N."/>
            <person name="Bushley K.E."/>
            <person name="Rehner S.A."/>
        </authorList>
    </citation>
    <scope>NUCLEOTIDE SEQUENCE [LARGE SCALE GENOMIC DNA]</scope>
    <source>
        <strain evidence="1 2">ARSEF4384</strain>
    </source>
</reference>
<sequence length="110" mass="13009">MDESWGDDLESLGYVLLYFARGSLPWQGLKAATEKDKTELIKRKKIGLPVTELCEGLPEEIARYIKYTRSLGFKDKPDYTYLRHLFRRAFLARGFTYDNVFDWTERQFLT</sequence>
<evidence type="ECO:0008006" key="3">
    <source>
        <dbReference type="Google" id="ProtNLM"/>
    </source>
</evidence>
<dbReference type="InterPro" id="IPR050235">
    <property type="entry name" value="CK1_Ser-Thr_kinase"/>
</dbReference>
<comment type="caution">
    <text evidence="1">The sequence shown here is derived from an EMBL/GenBank/DDBJ whole genome shotgun (WGS) entry which is preliminary data.</text>
</comment>
<name>A0AAW0RSR3_9HYPO</name>
<dbReference type="EMBL" id="JAAHCF010000306">
    <property type="protein sequence ID" value="KAK8145257.1"/>
    <property type="molecule type" value="Genomic_DNA"/>
</dbReference>
<dbReference type="SUPFAM" id="SSF56112">
    <property type="entry name" value="Protein kinase-like (PK-like)"/>
    <property type="match status" value="1"/>
</dbReference>
<organism evidence="1 2">
    <name type="scientific">Beauveria asiatica</name>
    <dbReference type="NCBI Taxonomy" id="1069075"/>
    <lineage>
        <taxon>Eukaryota</taxon>
        <taxon>Fungi</taxon>
        <taxon>Dikarya</taxon>
        <taxon>Ascomycota</taxon>
        <taxon>Pezizomycotina</taxon>
        <taxon>Sordariomycetes</taxon>
        <taxon>Hypocreomycetidae</taxon>
        <taxon>Hypocreales</taxon>
        <taxon>Cordycipitaceae</taxon>
        <taxon>Beauveria</taxon>
    </lineage>
</organism>